<evidence type="ECO:0000313" key="6">
    <source>
        <dbReference type="EnsemblPlants" id="OBART11G18540.1"/>
    </source>
</evidence>
<proteinExistence type="predicted"/>
<keyword evidence="2" id="KW-1015">Disulfide bond</keyword>
<dbReference type="InterPro" id="IPR001153">
    <property type="entry name" value="Barwin_dom"/>
</dbReference>
<dbReference type="PaxDb" id="65489-OBART11G18540.1"/>
<name>A0A0D3HNJ8_9ORYZ</name>
<dbReference type="PANTHER" id="PTHR46351">
    <property type="entry name" value="WOUND-INDUCED PROTEIN WIN2"/>
    <property type="match status" value="1"/>
</dbReference>
<feature type="compositionally biased region" description="Basic and acidic residues" evidence="3">
    <location>
        <begin position="93"/>
        <end position="104"/>
    </location>
</feature>
<feature type="compositionally biased region" description="Low complexity" evidence="3">
    <location>
        <begin position="126"/>
        <end position="152"/>
    </location>
</feature>
<feature type="chain" id="PRO_5002264239" description="Barwin domain-containing protein" evidence="4">
    <location>
        <begin position="25"/>
        <end position="152"/>
    </location>
</feature>
<dbReference type="eggNOG" id="KOG4742">
    <property type="taxonomic scope" value="Eukaryota"/>
</dbReference>
<feature type="signal peptide" evidence="4">
    <location>
        <begin position="1"/>
        <end position="24"/>
    </location>
</feature>
<protein>
    <recommendedName>
        <fullName evidence="5">Barwin domain-containing protein</fullName>
    </recommendedName>
</protein>
<dbReference type="Gramene" id="OBART11G18540.1">
    <property type="protein sequence ID" value="OBART11G18540.1"/>
    <property type="gene ID" value="OBART11G18540"/>
</dbReference>
<dbReference type="Pfam" id="PF00967">
    <property type="entry name" value="Barwin"/>
    <property type="match status" value="1"/>
</dbReference>
<feature type="region of interest" description="Disordered" evidence="3">
    <location>
        <begin position="92"/>
        <end position="152"/>
    </location>
</feature>
<evidence type="ECO:0000256" key="3">
    <source>
        <dbReference type="SAM" id="MobiDB-lite"/>
    </source>
</evidence>
<organism evidence="6">
    <name type="scientific">Oryza barthii</name>
    <dbReference type="NCBI Taxonomy" id="65489"/>
    <lineage>
        <taxon>Eukaryota</taxon>
        <taxon>Viridiplantae</taxon>
        <taxon>Streptophyta</taxon>
        <taxon>Embryophyta</taxon>
        <taxon>Tracheophyta</taxon>
        <taxon>Spermatophyta</taxon>
        <taxon>Magnoliopsida</taxon>
        <taxon>Liliopsida</taxon>
        <taxon>Poales</taxon>
        <taxon>Poaceae</taxon>
        <taxon>BOP clade</taxon>
        <taxon>Oryzoideae</taxon>
        <taxon>Oryzeae</taxon>
        <taxon>Oryzinae</taxon>
        <taxon>Oryza</taxon>
    </lineage>
</organism>
<evidence type="ECO:0000259" key="5">
    <source>
        <dbReference type="PROSITE" id="PS51174"/>
    </source>
</evidence>
<dbReference type="GO" id="GO:0050832">
    <property type="term" value="P:defense response to fungus"/>
    <property type="evidence" value="ECO:0007669"/>
    <property type="project" value="InterPro"/>
</dbReference>
<dbReference type="Gene3D" id="2.40.40.10">
    <property type="entry name" value="RlpA-like domain"/>
    <property type="match status" value="1"/>
</dbReference>
<feature type="compositionally biased region" description="Polar residues" evidence="3">
    <location>
        <begin position="114"/>
        <end position="125"/>
    </location>
</feature>
<feature type="domain" description="Barwin" evidence="5">
    <location>
        <begin position="25"/>
        <end position="66"/>
    </location>
</feature>
<dbReference type="GO" id="GO:0042742">
    <property type="term" value="P:defense response to bacterium"/>
    <property type="evidence" value="ECO:0007669"/>
    <property type="project" value="InterPro"/>
</dbReference>
<reference evidence="6" key="2">
    <citation type="submission" date="2015-03" db="UniProtKB">
        <authorList>
            <consortium name="EnsemblPlants"/>
        </authorList>
    </citation>
    <scope>IDENTIFICATION</scope>
</reference>
<evidence type="ECO:0000256" key="2">
    <source>
        <dbReference type="ARBA" id="ARBA00023157"/>
    </source>
</evidence>
<keyword evidence="1 4" id="KW-0732">Signal</keyword>
<evidence type="ECO:0000313" key="7">
    <source>
        <dbReference type="Proteomes" id="UP000026960"/>
    </source>
</evidence>
<dbReference type="Proteomes" id="UP000026960">
    <property type="component" value="Chromosome 11"/>
</dbReference>
<keyword evidence="7" id="KW-1185">Reference proteome</keyword>
<dbReference type="STRING" id="65489.A0A0D3HNJ8"/>
<sequence>MEVRSVSLLVLVAVVLSASGGAAAQQASGVVATYNPDTINWDLRAVSAYCSTWDADMPLAWRRCYGCGEDCVGVGVEQFACMRDAARVGVCAGDEHGDGGERGGEGGGPVLQPAGSTSTSPCSGRSTPTAAAWPTGTSSSTTSSWTAKTRSP</sequence>
<dbReference type="AlphaFoldDB" id="A0A0D3HNJ8"/>
<evidence type="ECO:0000256" key="1">
    <source>
        <dbReference type="ARBA" id="ARBA00022729"/>
    </source>
</evidence>
<dbReference type="InterPro" id="IPR044301">
    <property type="entry name" value="PR4"/>
</dbReference>
<dbReference type="PROSITE" id="PS51174">
    <property type="entry name" value="BARWIN_3"/>
    <property type="match status" value="1"/>
</dbReference>
<accession>A0A0D3HNJ8</accession>
<evidence type="ECO:0000256" key="4">
    <source>
        <dbReference type="SAM" id="SignalP"/>
    </source>
</evidence>
<reference evidence="6" key="1">
    <citation type="journal article" date="2009" name="Rice">
        <title>De Novo Next Generation Sequencing of Plant Genomes.</title>
        <authorList>
            <person name="Rounsley S."/>
            <person name="Marri P.R."/>
            <person name="Yu Y."/>
            <person name="He R."/>
            <person name="Sisneros N."/>
            <person name="Goicoechea J.L."/>
            <person name="Lee S.J."/>
            <person name="Angelova A."/>
            <person name="Kudrna D."/>
            <person name="Luo M."/>
            <person name="Affourtit J."/>
            <person name="Desany B."/>
            <person name="Knight J."/>
            <person name="Niazi F."/>
            <person name="Egholm M."/>
            <person name="Wing R.A."/>
        </authorList>
    </citation>
    <scope>NUCLEOTIDE SEQUENCE [LARGE SCALE GENOMIC DNA]</scope>
    <source>
        <strain evidence="6">cv. IRGC 105608</strain>
    </source>
</reference>
<dbReference type="EnsemblPlants" id="OBART11G18540.1">
    <property type="protein sequence ID" value="OBART11G18540.1"/>
    <property type="gene ID" value="OBART11G18540"/>
</dbReference>
<dbReference type="PANTHER" id="PTHR46351:SF20">
    <property type="entry name" value="OS11G0591700 PROTEIN"/>
    <property type="match status" value="1"/>
</dbReference>
<dbReference type="HOGENOM" id="CLU_1725084_0_0_1"/>
<dbReference type="InterPro" id="IPR036908">
    <property type="entry name" value="RlpA-like_sf"/>
</dbReference>
<dbReference type="GO" id="GO:0004540">
    <property type="term" value="F:RNA nuclease activity"/>
    <property type="evidence" value="ECO:0007669"/>
    <property type="project" value="InterPro"/>
</dbReference>